<sequence>MNLSAASINRCRLQRLRRLAWLALAMPVAALAFGESDDEKPPVPADTLIPVCVSAWQKMCGLIDGQGRWAAQFMDRQLKYLDEGVWAVLHNGWTEQLLDARGQPLARLRANSRVELFSGGLAVLERSGRSYLNRRGEPVLAGPYEVAGDFHEGLAMVGKFVRGQDGGHYSLGFIDAQGREVVAQRYRGASAFRHGLAVVELDGERMGAIDRRQQMLVPAAKRLSLEVVAPERLLSRGSDERTELIDGRGRSLFGAQSIHAAGEGLAFFSNADQHLGLLDLRTGRPVVKAFAAARGGGWQVLHPFAEGRAWLQSSRELRGAPGEEPRWERRLRLIDAQGRTVAESSSWQWAQRFVNGSASVFQGETAGNLLVGRDGKPLSLSLGALAARAGQSSSSAWPERPGPVHVFPLRDAQSTPGEDSAWVDSRGQTLFVLARLDCGIEQLRSPQGRPLWPVQDVAERCVLEAESRGQEPEAKYRAAASAERLRQLRAENERGLDLGPEAVLRQAAGLPPSFFPLRRDGAYLSDRPGWVDGPAAIELHAPGLAGSATLQLPAGYRYLPPAAIAAMREQDGRAAAENAGEPDWGLISADRDPQWAVRVLLLGTGRLQRPRGDELDPGRLAQTISRYDHGSPLSPAAEGMQHTTVDWLVAPQWDEARQRLTWGLNKLVLGRAKGSSASGISVVQAVQGNFSLVLNVPANRMQAAQGMEVAQRLQALADAVVFAPAAAGKESEAEVPRDLASLIAGHKPAEVAEFEARVGEVLERDWQQRAERLRHLLWRAAATLVPLLLLLSAGISRQRWRRREARGPRRPT</sequence>
<evidence type="ECO:0000313" key="4">
    <source>
        <dbReference type="Proteomes" id="UP001561046"/>
    </source>
</evidence>
<dbReference type="InterPro" id="IPR032774">
    <property type="entry name" value="WG_beta_rep"/>
</dbReference>
<keyword evidence="4" id="KW-1185">Reference proteome</keyword>
<dbReference type="Proteomes" id="UP001561046">
    <property type="component" value="Unassembled WGS sequence"/>
</dbReference>
<keyword evidence="1" id="KW-1133">Transmembrane helix</keyword>
<feature type="signal peptide" evidence="2">
    <location>
        <begin position="1"/>
        <end position="32"/>
    </location>
</feature>
<evidence type="ECO:0000256" key="2">
    <source>
        <dbReference type="SAM" id="SignalP"/>
    </source>
</evidence>
<accession>A0ABV3ZY24</accession>
<feature type="transmembrane region" description="Helical" evidence="1">
    <location>
        <begin position="776"/>
        <end position="796"/>
    </location>
</feature>
<keyword evidence="1" id="KW-0812">Transmembrane</keyword>
<name>A0ABV3ZY24_9BURK</name>
<reference evidence="3 4" key="1">
    <citation type="journal article" date="2013" name="Int. J. Syst. Evol. Microbiol.">
        <title>Comamonas guangdongensis sp. nov., isolated from subterranean forest sediment, and emended description of the genus Comamonas.</title>
        <authorList>
            <person name="Zhang J."/>
            <person name="Wang Y."/>
            <person name="Zhou S."/>
            <person name="Wu C."/>
            <person name="He J."/>
            <person name="Li F."/>
        </authorList>
    </citation>
    <scope>NUCLEOTIDE SEQUENCE [LARGE SCALE GENOMIC DNA]</scope>
    <source>
        <strain evidence="3 4">CCTCC AB2011133</strain>
    </source>
</reference>
<dbReference type="Pfam" id="PF14903">
    <property type="entry name" value="WG_beta_rep"/>
    <property type="match status" value="2"/>
</dbReference>
<proteinExistence type="predicted"/>
<dbReference type="RefSeq" id="WP_369338988.1">
    <property type="nucleotide sequence ID" value="NZ_JBFYGN010000014.1"/>
</dbReference>
<keyword evidence="2" id="KW-0732">Signal</keyword>
<protein>
    <submittedName>
        <fullName evidence="3">DUF2167 domain-containing protein</fullName>
    </submittedName>
</protein>
<feature type="chain" id="PRO_5045060613" evidence="2">
    <location>
        <begin position="33"/>
        <end position="812"/>
    </location>
</feature>
<gene>
    <name evidence="3" type="ORF">AB6724_13190</name>
</gene>
<keyword evidence="1" id="KW-0472">Membrane</keyword>
<evidence type="ECO:0000256" key="1">
    <source>
        <dbReference type="SAM" id="Phobius"/>
    </source>
</evidence>
<dbReference type="PANTHER" id="PTHR37841">
    <property type="entry name" value="GLR2918 PROTEIN"/>
    <property type="match status" value="1"/>
</dbReference>
<organism evidence="3 4">
    <name type="scientific">Comamonas guangdongensis</name>
    <dbReference type="NCBI Taxonomy" id="510515"/>
    <lineage>
        <taxon>Bacteria</taxon>
        <taxon>Pseudomonadati</taxon>
        <taxon>Pseudomonadota</taxon>
        <taxon>Betaproteobacteria</taxon>
        <taxon>Burkholderiales</taxon>
        <taxon>Comamonadaceae</taxon>
        <taxon>Comamonas</taxon>
    </lineage>
</organism>
<comment type="caution">
    <text evidence="3">The sequence shown here is derived from an EMBL/GenBank/DDBJ whole genome shotgun (WGS) entry which is preliminary data.</text>
</comment>
<evidence type="ECO:0000313" key="3">
    <source>
        <dbReference type="EMBL" id="MEX8193793.1"/>
    </source>
</evidence>
<dbReference type="EMBL" id="JBFYGN010000014">
    <property type="protein sequence ID" value="MEX8193793.1"/>
    <property type="molecule type" value="Genomic_DNA"/>
</dbReference>
<dbReference type="PANTHER" id="PTHR37841:SF1">
    <property type="entry name" value="DUF3298 DOMAIN-CONTAINING PROTEIN"/>
    <property type="match status" value="1"/>
</dbReference>